<dbReference type="PANTHER" id="PTHR48098:SF3">
    <property type="entry name" value="IRON(III) ENTEROBACTIN ESTERASE"/>
    <property type="match status" value="1"/>
</dbReference>
<dbReference type="InterPro" id="IPR000801">
    <property type="entry name" value="Esterase-like"/>
</dbReference>
<dbReference type="STRING" id="1314751.GCA_001591425_01693"/>
<dbReference type="Gene3D" id="3.40.50.1820">
    <property type="entry name" value="alpha/beta hydrolase"/>
    <property type="match status" value="1"/>
</dbReference>
<dbReference type="KEGG" id="bcoh:BC6307_04945"/>
<dbReference type="EMBL" id="CP018866">
    <property type="protein sequence ID" value="AST90675.1"/>
    <property type="molecule type" value="Genomic_DNA"/>
</dbReference>
<evidence type="ECO:0008006" key="3">
    <source>
        <dbReference type="Google" id="ProtNLM"/>
    </source>
</evidence>
<organism evidence="1 2">
    <name type="scientific">Sutcliffiella cohnii</name>
    <dbReference type="NCBI Taxonomy" id="33932"/>
    <lineage>
        <taxon>Bacteria</taxon>
        <taxon>Bacillati</taxon>
        <taxon>Bacillota</taxon>
        <taxon>Bacilli</taxon>
        <taxon>Bacillales</taxon>
        <taxon>Bacillaceae</taxon>
        <taxon>Sutcliffiella</taxon>
    </lineage>
</organism>
<dbReference type="Proteomes" id="UP000215224">
    <property type="component" value="Chromosome"/>
</dbReference>
<reference evidence="1 2" key="1">
    <citation type="submission" date="2016-12" db="EMBL/GenBank/DDBJ databases">
        <title>The whole genome sequencing and assembly of Bacillus cohnii DSM 6307T strain.</title>
        <authorList>
            <person name="Lee Y.-J."/>
            <person name="Yi H."/>
            <person name="Bahn Y.-S."/>
            <person name="Kim J.F."/>
            <person name="Lee D.-W."/>
        </authorList>
    </citation>
    <scope>NUCLEOTIDE SEQUENCE [LARGE SCALE GENOMIC DNA]</scope>
    <source>
        <strain evidence="1 2">DSM 6307</strain>
    </source>
</reference>
<name>A0A223KMF3_9BACI</name>
<protein>
    <recommendedName>
        <fullName evidence="3">Esterase family protein</fullName>
    </recommendedName>
</protein>
<sequence length="240" mass="27799">MEQKKGTMLERTLYSKELEEEVKLMIYTPANFSPLYKYHLLIAQDGQDYFSLGRIGRIADELLEGKEIQNLIIVGIPYRDVKERREKYHPNGSKNGSYIRFLGQELVPFLDKEFPSYQMGLGRGLIGDSLAGTVSLMTALSYPNTFGKVIIQSPFVNEDVLQKVEQFETPHLLTVYHVVGTEEREVATTDGKTKDFVEPNLKLHELMEKKQFPHHFKQFNGDHTWTYWQPDVKTALRSMY</sequence>
<dbReference type="PANTHER" id="PTHR48098">
    <property type="entry name" value="ENTEROCHELIN ESTERASE-RELATED"/>
    <property type="match status" value="1"/>
</dbReference>
<evidence type="ECO:0000313" key="1">
    <source>
        <dbReference type="EMBL" id="AST90675.1"/>
    </source>
</evidence>
<gene>
    <name evidence="1" type="ORF">BC6307_04945</name>
</gene>
<dbReference type="SUPFAM" id="SSF53474">
    <property type="entry name" value="alpha/beta-Hydrolases"/>
    <property type="match status" value="1"/>
</dbReference>
<keyword evidence="2" id="KW-1185">Reference proteome</keyword>
<dbReference type="RefSeq" id="WP_066414651.1">
    <property type="nucleotide sequence ID" value="NZ_CP018866.1"/>
</dbReference>
<dbReference type="InterPro" id="IPR050583">
    <property type="entry name" value="Mycobacterial_A85_antigen"/>
</dbReference>
<accession>A0A223KMF3</accession>
<dbReference type="AlphaFoldDB" id="A0A223KMF3"/>
<evidence type="ECO:0000313" key="2">
    <source>
        <dbReference type="Proteomes" id="UP000215224"/>
    </source>
</evidence>
<dbReference type="InterPro" id="IPR029058">
    <property type="entry name" value="AB_hydrolase_fold"/>
</dbReference>
<proteinExistence type="predicted"/>
<dbReference type="Pfam" id="PF00756">
    <property type="entry name" value="Esterase"/>
    <property type="match status" value="1"/>
</dbReference>